<comment type="caution">
    <text evidence="1">The sequence shown here is derived from an EMBL/GenBank/DDBJ whole genome shotgun (WGS) entry which is preliminary data.</text>
</comment>
<dbReference type="EMBL" id="JARIHO010000019">
    <property type="protein sequence ID" value="KAJ7347179.1"/>
    <property type="molecule type" value="Genomic_DNA"/>
</dbReference>
<dbReference type="AlphaFoldDB" id="A0AAD7A1Q3"/>
<protein>
    <recommendedName>
        <fullName evidence="3">Peptidase S53 domain-containing protein</fullName>
    </recommendedName>
</protein>
<dbReference type="GO" id="GO:0006508">
    <property type="term" value="P:proteolysis"/>
    <property type="evidence" value="ECO:0007669"/>
    <property type="project" value="InterPro"/>
</dbReference>
<dbReference type="SUPFAM" id="SSF52743">
    <property type="entry name" value="Subtilisin-like"/>
    <property type="match status" value="1"/>
</dbReference>
<dbReference type="PANTHER" id="PTHR14218:SF15">
    <property type="entry name" value="TRIPEPTIDYL-PEPTIDASE 1"/>
    <property type="match status" value="1"/>
</dbReference>
<sequence length="63" mass="6715">YNKTGRGYPDVSTQGWNFEIVVDGEVTLEGGTSASSPTFASIIALINDRLLAENKAVLGFLNP</sequence>
<dbReference type="Gene3D" id="3.40.50.200">
    <property type="entry name" value="Peptidase S8/S53 domain"/>
    <property type="match status" value="1"/>
</dbReference>
<feature type="non-terminal residue" evidence="1">
    <location>
        <position position="1"/>
    </location>
</feature>
<feature type="non-terminal residue" evidence="1">
    <location>
        <position position="63"/>
    </location>
</feature>
<accession>A0AAD7A1Q3</accession>
<dbReference type="InterPro" id="IPR036852">
    <property type="entry name" value="Peptidase_S8/S53_dom_sf"/>
</dbReference>
<dbReference type="Proteomes" id="UP001218218">
    <property type="component" value="Unassembled WGS sequence"/>
</dbReference>
<reference evidence="1" key="1">
    <citation type="submission" date="2023-03" db="EMBL/GenBank/DDBJ databases">
        <title>Massive genome expansion in bonnet fungi (Mycena s.s.) driven by repeated elements and novel gene families across ecological guilds.</title>
        <authorList>
            <consortium name="Lawrence Berkeley National Laboratory"/>
            <person name="Harder C.B."/>
            <person name="Miyauchi S."/>
            <person name="Viragh M."/>
            <person name="Kuo A."/>
            <person name="Thoen E."/>
            <person name="Andreopoulos B."/>
            <person name="Lu D."/>
            <person name="Skrede I."/>
            <person name="Drula E."/>
            <person name="Henrissat B."/>
            <person name="Morin E."/>
            <person name="Kohler A."/>
            <person name="Barry K."/>
            <person name="LaButti K."/>
            <person name="Morin E."/>
            <person name="Salamov A."/>
            <person name="Lipzen A."/>
            <person name="Mereny Z."/>
            <person name="Hegedus B."/>
            <person name="Baldrian P."/>
            <person name="Stursova M."/>
            <person name="Weitz H."/>
            <person name="Taylor A."/>
            <person name="Grigoriev I.V."/>
            <person name="Nagy L.G."/>
            <person name="Martin F."/>
            <person name="Kauserud H."/>
        </authorList>
    </citation>
    <scope>NUCLEOTIDE SEQUENCE</scope>
    <source>
        <strain evidence="1">CBHHK002</strain>
    </source>
</reference>
<evidence type="ECO:0000313" key="2">
    <source>
        <dbReference type="Proteomes" id="UP001218218"/>
    </source>
</evidence>
<evidence type="ECO:0000313" key="1">
    <source>
        <dbReference type="EMBL" id="KAJ7347179.1"/>
    </source>
</evidence>
<dbReference type="PANTHER" id="PTHR14218">
    <property type="entry name" value="PROTEASE S8 TRIPEPTIDYL PEPTIDASE I CLN2"/>
    <property type="match status" value="1"/>
</dbReference>
<dbReference type="GO" id="GO:0008240">
    <property type="term" value="F:tripeptidyl-peptidase activity"/>
    <property type="evidence" value="ECO:0007669"/>
    <property type="project" value="TreeGrafter"/>
</dbReference>
<evidence type="ECO:0008006" key="3">
    <source>
        <dbReference type="Google" id="ProtNLM"/>
    </source>
</evidence>
<organism evidence="1 2">
    <name type="scientific">Mycena albidolilacea</name>
    <dbReference type="NCBI Taxonomy" id="1033008"/>
    <lineage>
        <taxon>Eukaryota</taxon>
        <taxon>Fungi</taxon>
        <taxon>Dikarya</taxon>
        <taxon>Basidiomycota</taxon>
        <taxon>Agaricomycotina</taxon>
        <taxon>Agaricomycetes</taxon>
        <taxon>Agaricomycetidae</taxon>
        <taxon>Agaricales</taxon>
        <taxon>Marasmiineae</taxon>
        <taxon>Mycenaceae</taxon>
        <taxon>Mycena</taxon>
    </lineage>
</organism>
<proteinExistence type="predicted"/>
<dbReference type="GO" id="GO:0004252">
    <property type="term" value="F:serine-type endopeptidase activity"/>
    <property type="evidence" value="ECO:0007669"/>
    <property type="project" value="InterPro"/>
</dbReference>
<dbReference type="InterPro" id="IPR050819">
    <property type="entry name" value="Tripeptidyl-peptidase_I"/>
</dbReference>
<keyword evidence="2" id="KW-1185">Reference proteome</keyword>
<name>A0AAD7A1Q3_9AGAR</name>
<gene>
    <name evidence="1" type="ORF">DFH08DRAFT_648779</name>
</gene>